<dbReference type="SUPFAM" id="SSF47807">
    <property type="entry name" value="5' to 3' exonuclease, C-terminal subdomain"/>
    <property type="match status" value="1"/>
</dbReference>
<dbReference type="GO" id="GO:0033567">
    <property type="term" value="P:DNA replication, Okazaki fragment processing"/>
    <property type="evidence" value="ECO:0007669"/>
    <property type="project" value="InterPro"/>
</dbReference>
<name>A0A1F5HDU3_9BACT</name>
<comment type="caution">
    <text evidence="6">The sequence shown here is derived from an EMBL/GenBank/DDBJ whole genome shotgun (WGS) entry which is preliminary data.</text>
</comment>
<sequence>MNRLLLIDGNSLFHRAYHALPPLTDKKGEMANAVFGFSNMLLKAINEVKPTHIACAFDTRAPTFRHIEFEKYKATRIAPPPDLYPQLPKVKKVLDAFGIVYFEKEGYEADDILATITSRVVDNSQSTVHRKKKTVNREPKTVNQVIILSGDRDVLQLVDGDVKVQMPSFAKASEGKPGWGVLVGVKEVREKYGLEPHQMVDYKSLIGDPSDNVPGISGIGPKTAAALLQKYHTLENLFNHVKESPLKVREKLEAGKDIALAAKRLVDLDRDVDIGLELEKLKFRPDWNQVRREYEDLGFKSIVAKLPGETSSQPTVHSSQNEIKNKIERKTVNHQSRTDNRKQLKLV</sequence>
<dbReference type="InterPro" id="IPR020046">
    <property type="entry name" value="5-3_exonucl_a-hlix_arch_N"/>
</dbReference>
<dbReference type="InterPro" id="IPR008918">
    <property type="entry name" value="HhH2"/>
</dbReference>
<dbReference type="STRING" id="1797737.A2196_04665"/>
<dbReference type="GO" id="GO:0017108">
    <property type="term" value="F:5'-flap endonuclease activity"/>
    <property type="evidence" value="ECO:0007669"/>
    <property type="project" value="InterPro"/>
</dbReference>
<reference evidence="6 7" key="1">
    <citation type="journal article" date="2016" name="Nat. Commun.">
        <title>Thousands of microbial genomes shed light on interconnected biogeochemical processes in an aquifer system.</title>
        <authorList>
            <person name="Anantharaman K."/>
            <person name="Brown C.T."/>
            <person name="Hug L.A."/>
            <person name="Sharon I."/>
            <person name="Castelle C.J."/>
            <person name="Probst A.J."/>
            <person name="Thomas B.C."/>
            <person name="Singh A."/>
            <person name="Wilkins M.J."/>
            <person name="Karaoz U."/>
            <person name="Brodie E.L."/>
            <person name="Williams K.H."/>
            <person name="Hubbard S.S."/>
            <person name="Banfield J.F."/>
        </authorList>
    </citation>
    <scope>NUCLEOTIDE SEQUENCE [LARGE SCALE GENOMIC DNA]</scope>
</reference>
<keyword evidence="2" id="KW-0378">Hydrolase</keyword>
<dbReference type="CDD" id="cd09859">
    <property type="entry name" value="PIN_53EXO"/>
    <property type="match status" value="1"/>
</dbReference>
<dbReference type="Pfam" id="PF01367">
    <property type="entry name" value="5_3_exonuc"/>
    <property type="match status" value="1"/>
</dbReference>
<gene>
    <name evidence="6" type="ORF">A2196_04665</name>
</gene>
<organism evidence="6 7">
    <name type="scientific">Candidatus Curtissbacteria bacterium RIFOXYA1_FULL_41_14</name>
    <dbReference type="NCBI Taxonomy" id="1797737"/>
    <lineage>
        <taxon>Bacteria</taxon>
        <taxon>Candidatus Curtissiibacteriota</taxon>
    </lineage>
</organism>
<dbReference type="EMBL" id="MFCA01000016">
    <property type="protein sequence ID" value="OGE02311.1"/>
    <property type="molecule type" value="Genomic_DNA"/>
</dbReference>
<evidence type="ECO:0000256" key="3">
    <source>
        <dbReference type="ARBA" id="ARBA00023125"/>
    </source>
</evidence>
<dbReference type="GO" id="GO:0003677">
    <property type="term" value="F:DNA binding"/>
    <property type="evidence" value="ECO:0007669"/>
    <property type="project" value="UniProtKB-KW"/>
</dbReference>
<dbReference type="SMART" id="SM00475">
    <property type="entry name" value="53EXOc"/>
    <property type="match status" value="1"/>
</dbReference>
<keyword evidence="3" id="KW-0238">DNA-binding</keyword>
<dbReference type="InterPro" id="IPR029060">
    <property type="entry name" value="PIN-like_dom_sf"/>
</dbReference>
<dbReference type="CDD" id="cd09898">
    <property type="entry name" value="H3TH_53EXO"/>
    <property type="match status" value="1"/>
</dbReference>
<dbReference type="InterPro" id="IPR002421">
    <property type="entry name" value="5-3_exonuclease"/>
</dbReference>
<evidence type="ECO:0000256" key="1">
    <source>
        <dbReference type="ARBA" id="ARBA00022722"/>
    </source>
</evidence>
<proteinExistence type="predicted"/>
<dbReference type="AlphaFoldDB" id="A0A1F5HDU3"/>
<dbReference type="InterPro" id="IPR038969">
    <property type="entry name" value="FEN"/>
</dbReference>
<dbReference type="GO" id="GO:0008409">
    <property type="term" value="F:5'-3' exonuclease activity"/>
    <property type="evidence" value="ECO:0007669"/>
    <property type="project" value="InterPro"/>
</dbReference>
<dbReference type="Gene3D" id="1.10.150.20">
    <property type="entry name" value="5' to 3' exonuclease, C-terminal subdomain"/>
    <property type="match status" value="1"/>
</dbReference>
<feature type="domain" description="5'-3' exonuclease" evidence="5">
    <location>
        <begin position="2"/>
        <end position="284"/>
    </location>
</feature>
<dbReference type="Gene3D" id="3.40.50.1010">
    <property type="entry name" value="5'-nuclease"/>
    <property type="match status" value="1"/>
</dbReference>
<evidence type="ECO:0000259" key="5">
    <source>
        <dbReference type="SMART" id="SM00475"/>
    </source>
</evidence>
<dbReference type="Pfam" id="PF02739">
    <property type="entry name" value="5_3_exonuc_N"/>
    <property type="match status" value="1"/>
</dbReference>
<evidence type="ECO:0000256" key="2">
    <source>
        <dbReference type="ARBA" id="ARBA00022801"/>
    </source>
</evidence>
<feature type="region of interest" description="Disordered" evidence="4">
    <location>
        <begin position="308"/>
        <end position="347"/>
    </location>
</feature>
<evidence type="ECO:0000313" key="7">
    <source>
        <dbReference type="Proteomes" id="UP000176751"/>
    </source>
</evidence>
<evidence type="ECO:0000313" key="6">
    <source>
        <dbReference type="EMBL" id="OGE02311.1"/>
    </source>
</evidence>
<keyword evidence="1" id="KW-0540">Nuclease</keyword>
<dbReference type="SUPFAM" id="SSF88723">
    <property type="entry name" value="PIN domain-like"/>
    <property type="match status" value="1"/>
</dbReference>
<dbReference type="PANTHER" id="PTHR42646:SF2">
    <property type="entry name" value="5'-3' EXONUCLEASE FAMILY PROTEIN"/>
    <property type="match status" value="1"/>
</dbReference>
<feature type="compositionally biased region" description="Basic and acidic residues" evidence="4">
    <location>
        <begin position="323"/>
        <end position="347"/>
    </location>
</feature>
<feature type="compositionally biased region" description="Polar residues" evidence="4">
    <location>
        <begin position="309"/>
        <end position="322"/>
    </location>
</feature>
<evidence type="ECO:0000256" key="4">
    <source>
        <dbReference type="SAM" id="MobiDB-lite"/>
    </source>
</evidence>
<dbReference type="InterPro" id="IPR036279">
    <property type="entry name" value="5-3_exonuclease_C_sf"/>
</dbReference>
<protein>
    <recommendedName>
        <fullName evidence="5">5'-3' exonuclease domain-containing protein</fullName>
    </recommendedName>
</protein>
<dbReference type="Proteomes" id="UP000176751">
    <property type="component" value="Unassembled WGS sequence"/>
</dbReference>
<accession>A0A1F5HDU3</accession>
<dbReference type="InterPro" id="IPR020045">
    <property type="entry name" value="DNA_polI_H3TH"/>
</dbReference>
<dbReference type="SMART" id="SM00279">
    <property type="entry name" value="HhH2"/>
    <property type="match status" value="1"/>
</dbReference>
<dbReference type="FunFam" id="1.10.150.20:FF:000003">
    <property type="entry name" value="DNA polymerase I"/>
    <property type="match status" value="1"/>
</dbReference>
<dbReference type="PANTHER" id="PTHR42646">
    <property type="entry name" value="FLAP ENDONUCLEASE XNI"/>
    <property type="match status" value="1"/>
</dbReference>